<evidence type="ECO:0000313" key="2">
    <source>
        <dbReference type="EMBL" id="KAK7893164.1"/>
    </source>
</evidence>
<accession>A0AAW0NIY3</accession>
<keyword evidence="3" id="KW-1185">Reference proteome</keyword>
<gene>
    <name evidence="2" type="ORF">WMY93_022316</name>
</gene>
<dbReference type="EMBL" id="JBBPFD010000016">
    <property type="protein sequence ID" value="KAK7893164.1"/>
    <property type="molecule type" value="Genomic_DNA"/>
</dbReference>
<reference evidence="3" key="1">
    <citation type="submission" date="2024-04" db="EMBL/GenBank/DDBJ databases">
        <title>Salinicola lusitanus LLJ914,a marine bacterium isolated from the Okinawa Trough.</title>
        <authorList>
            <person name="Li J."/>
        </authorList>
    </citation>
    <scope>NUCLEOTIDE SEQUENCE [LARGE SCALE GENOMIC DNA]</scope>
</reference>
<protein>
    <submittedName>
        <fullName evidence="2">Uncharacterized protein</fullName>
    </submittedName>
</protein>
<evidence type="ECO:0000256" key="1">
    <source>
        <dbReference type="SAM" id="MobiDB-lite"/>
    </source>
</evidence>
<dbReference type="AlphaFoldDB" id="A0AAW0NIY3"/>
<proteinExistence type="predicted"/>
<name>A0AAW0NIY3_9GOBI</name>
<organism evidence="2 3">
    <name type="scientific">Mugilogobius chulae</name>
    <name type="common">yellowstripe goby</name>
    <dbReference type="NCBI Taxonomy" id="88201"/>
    <lineage>
        <taxon>Eukaryota</taxon>
        <taxon>Metazoa</taxon>
        <taxon>Chordata</taxon>
        <taxon>Craniata</taxon>
        <taxon>Vertebrata</taxon>
        <taxon>Euteleostomi</taxon>
        <taxon>Actinopterygii</taxon>
        <taxon>Neopterygii</taxon>
        <taxon>Teleostei</taxon>
        <taxon>Neoteleostei</taxon>
        <taxon>Acanthomorphata</taxon>
        <taxon>Gobiaria</taxon>
        <taxon>Gobiiformes</taxon>
        <taxon>Gobioidei</taxon>
        <taxon>Gobiidae</taxon>
        <taxon>Gobionellinae</taxon>
        <taxon>Mugilogobius</taxon>
    </lineage>
</organism>
<evidence type="ECO:0000313" key="3">
    <source>
        <dbReference type="Proteomes" id="UP001460270"/>
    </source>
</evidence>
<sequence>MTQQVRDSALPSAAHRPPVVEDATNINCRQNILHFCDCKHDGVQSVWCVVCLRDCPLAQCEVLLQRQKAGRPNPPPLDSGTISAPNLQAKS</sequence>
<feature type="compositionally biased region" description="Polar residues" evidence="1">
    <location>
        <begin position="80"/>
        <end position="91"/>
    </location>
</feature>
<feature type="region of interest" description="Disordered" evidence="1">
    <location>
        <begin position="68"/>
        <end position="91"/>
    </location>
</feature>
<comment type="caution">
    <text evidence="2">The sequence shown here is derived from an EMBL/GenBank/DDBJ whole genome shotgun (WGS) entry which is preliminary data.</text>
</comment>
<dbReference type="Proteomes" id="UP001460270">
    <property type="component" value="Unassembled WGS sequence"/>
</dbReference>